<organism evidence="6 7">
    <name type="scientific">Aphanomyces stellatus</name>
    <dbReference type="NCBI Taxonomy" id="120398"/>
    <lineage>
        <taxon>Eukaryota</taxon>
        <taxon>Sar</taxon>
        <taxon>Stramenopiles</taxon>
        <taxon>Oomycota</taxon>
        <taxon>Saprolegniomycetes</taxon>
        <taxon>Saprolegniales</taxon>
        <taxon>Verrucalvaceae</taxon>
        <taxon>Aphanomyces</taxon>
    </lineage>
</organism>
<feature type="domain" description="Crinkler effector protein N-terminal" evidence="4">
    <location>
        <begin position="4"/>
        <end position="114"/>
    </location>
</feature>
<dbReference type="InterPro" id="IPR045379">
    <property type="entry name" value="Crinkler_N"/>
</dbReference>
<dbReference type="GO" id="GO:0043657">
    <property type="term" value="C:host cell"/>
    <property type="evidence" value="ECO:0007669"/>
    <property type="project" value="UniProtKB-SubCell"/>
</dbReference>
<evidence type="ECO:0000313" key="6">
    <source>
        <dbReference type="EMBL" id="VFT99274.1"/>
    </source>
</evidence>
<evidence type="ECO:0000256" key="3">
    <source>
        <dbReference type="ARBA" id="ARBA00022525"/>
    </source>
</evidence>
<reference evidence="6 7" key="1">
    <citation type="submission" date="2019-03" db="EMBL/GenBank/DDBJ databases">
        <authorList>
            <person name="Gaulin E."/>
            <person name="Dumas B."/>
        </authorList>
    </citation>
    <scope>NUCLEOTIDE SEQUENCE [LARGE SCALE GENOMIC DNA]</scope>
    <source>
        <strain evidence="6">CBS 568.67</strain>
    </source>
</reference>
<dbReference type="OrthoDB" id="4062651at2759"/>
<dbReference type="Gene3D" id="1.10.510.10">
    <property type="entry name" value="Transferase(Phosphotransferase) domain 1"/>
    <property type="match status" value="1"/>
</dbReference>
<comment type="subcellular location">
    <subcellularLocation>
        <location evidence="1">Host cell</location>
    </subcellularLocation>
    <subcellularLocation>
        <location evidence="2">Secreted</location>
    </subcellularLocation>
</comment>
<name>A0A485LM66_9STRA</name>
<reference evidence="5" key="2">
    <citation type="submission" date="2019-06" db="EMBL/GenBank/DDBJ databases">
        <title>Genomics analysis of Aphanomyces spp. identifies a new class of oomycete effector associated with host adaptation.</title>
        <authorList>
            <person name="Gaulin E."/>
        </authorList>
    </citation>
    <scope>NUCLEOTIDE SEQUENCE</scope>
    <source>
        <strain evidence="5">CBS 578.67</strain>
    </source>
</reference>
<gene>
    <name evidence="6" type="primary">Aste57867_22617</name>
    <name evidence="5" type="ORF">As57867_022547</name>
    <name evidence="6" type="ORF">ASTE57867_22617</name>
</gene>
<keyword evidence="7" id="KW-1185">Reference proteome</keyword>
<protein>
    <submittedName>
        <fullName evidence="6">Aste57867_22617 protein</fullName>
    </submittedName>
</protein>
<sequence>MVEVSLNCLVVGEGAPISIDIDAGKKVDHLKVKIKERKNDSIHCDADRLELYHTLKGHTGPFDEGFLHELKQQGSSGMTVKYVNDIAWMNPIYEIDDYFGDKPPQKRRIHVLVVVPESAILNICPRISVTNLLRQKSLPGMEFMEAMKQPVSFKIPILNSQYVSMWPDSFTQGLAEYGASIDAFLDHAIVSGSELGVVSIDSQWLNLFLTLCQCVIYQDESHESSSRQGSRPDAVIVKGSVLVGKVEAKASQKKMATAMKELTEKMADAAYCTFPLGITSIPAWTTCATLIQLHQLSYLPATKTYETRILESYNATDANHRQQFVVDLFKILMWVIPIQEPNALMHLFPQVRTTTTNGHYVTWLKTGLVKQFRKGAEIDMEIIRRIYNADFQHVERGICNHASVTITSIGQTLQNALADFQGKRNLIIEQVKKALAELHSIGVAHCDVRAANVFVLLSDKRVILGDLEYCRPLHAPPPDVKRKNKSCKTALDLDNYQLGIFVDELAQM</sequence>
<evidence type="ECO:0000313" key="7">
    <source>
        <dbReference type="Proteomes" id="UP000332933"/>
    </source>
</evidence>
<keyword evidence="3" id="KW-0964">Secreted</keyword>
<dbReference type="EMBL" id="CAADRA010007127">
    <property type="protein sequence ID" value="VFT99274.1"/>
    <property type="molecule type" value="Genomic_DNA"/>
</dbReference>
<proteinExistence type="predicted"/>
<dbReference type="Pfam" id="PF20147">
    <property type="entry name" value="Crinkler"/>
    <property type="match status" value="1"/>
</dbReference>
<evidence type="ECO:0000259" key="4">
    <source>
        <dbReference type="Pfam" id="PF20147"/>
    </source>
</evidence>
<accession>A0A485LM66</accession>
<evidence type="ECO:0000256" key="2">
    <source>
        <dbReference type="ARBA" id="ARBA00004613"/>
    </source>
</evidence>
<evidence type="ECO:0000256" key="1">
    <source>
        <dbReference type="ARBA" id="ARBA00004340"/>
    </source>
</evidence>
<dbReference type="Proteomes" id="UP000332933">
    <property type="component" value="Unassembled WGS sequence"/>
</dbReference>
<dbReference type="SUPFAM" id="SSF56112">
    <property type="entry name" value="Protein kinase-like (PK-like)"/>
    <property type="match status" value="1"/>
</dbReference>
<dbReference type="InterPro" id="IPR011009">
    <property type="entry name" value="Kinase-like_dom_sf"/>
</dbReference>
<dbReference type="EMBL" id="VJMH01007101">
    <property type="protein sequence ID" value="KAF0685512.1"/>
    <property type="molecule type" value="Genomic_DNA"/>
</dbReference>
<dbReference type="AlphaFoldDB" id="A0A485LM66"/>
<evidence type="ECO:0000313" key="5">
    <source>
        <dbReference type="EMBL" id="KAF0685512.1"/>
    </source>
</evidence>
<dbReference type="GO" id="GO:0005576">
    <property type="term" value="C:extracellular region"/>
    <property type="evidence" value="ECO:0007669"/>
    <property type="project" value="UniProtKB-SubCell"/>
</dbReference>